<protein>
    <submittedName>
        <fullName evidence="2">Uncharacterized protein</fullName>
    </submittedName>
</protein>
<name>A0A8X7SGE8_BRACI</name>
<evidence type="ECO:0000313" key="3">
    <source>
        <dbReference type="Proteomes" id="UP000886595"/>
    </source>
</evidence>
<keyword evidence="3" id="KW-1185">Reference proteome</keyword>
<feature type="region of interest" description="Disordered" evidence="1">
    <location>
        <begin position="1"/>
        <end position="28"/>
    </location>
</feature>
<comment type="caution">
    <text evidence="2">The sequence shown here is derived from an EMBL/GenBank/DDBJ whole genome shotgun (WGS) entry which is preliminary data.</text>
</comment>
<gene>
    <name evidence="2" type="ORF">Bca52824_032215</name>
</gene>
<dbReference type="EMBL" id="JAAMPC010000007">
    <property type="protein sequence ID" value="KAG2303564.1"/>
    <property type="molecule type" value="Genomic_DNA"/>
</dbReference>
<sequence length="87" mass="9194">MAIGRLSHGGDGYDDDGEKLRQSPAPGGAMLPVFLNGLSRDGDSGSGSSLERELVEVTLELNVGEDSIVLCGMSPRQLILSLMYREG</sequence>
<proteinExistence type="predicted"/>
<evidence type="ECO:0000256" key="1">
    <source>
        <dbReference type="SAM" id="MobiDB-lite"/>
    </source>
</evidence>
<dbReference type="AlphaFoldDB" id="A0A8X7SGE8"/>
<evidence type="ECO:0000313" key="2">
    <source>
        <dbReference type="EMBL" id="KAG2303564.1"/>
    </source>
</evidence>
<organism evidence="2 3">
    <name type="scientific">Brassica carinata</name>
    <name type="common">Ethiopian mustard</name>
    <name type="synonym">Abyssinian cabbage</name>
    <dbReference type="NCBI Taxonomy" id="52824"/>
    <lineage>
        <taxon>Eukaryota</taxon>
        <taxon>Viridiplantae</taxon>
        <taxon>Streptophyta</taxon>
        <taxon>Embryophyta</taxon>
        <taxon>Tracheophyta</taxon>
        <taxon>Spermatophyta</taxon>
        <taxon>Magnoliopsida</taxon>
        <taxon>eudicotyledons</taxon>
        <taxon>Gunneridae</taxon>
        <taxon>Pentapetalae</taxon>
        <taxon>rosids</taxon>
        <taxon>malvids</taxon>
        <taxon>Brassicales</taxon>
        <taxon>Brassicaceae</taxon>
        <taxon>Brassiceae</taxon>
        <taxon>Brassica</taxon>
    </lineage>
</organism>
<reference evidence="2 3" key="1">
    <citation type="submission" date="2020-02" db="EMBL/GenBank/DDBJ databases">
        <authorList>
            <person name="Ma Q."/>
            <person name="Huang Y."/>
            <person name="Song X."/>
            <person name="Pei D."/>
        </authorList>
    </citation>
    <scope>NUCLEOTIDE SEQUENCE [LARGE SCALE GENOMIC DNA]</scope>
    <source>
        <strain evidence="2">Sxm20200214</strain>
        <tissue evidence="2">Leaf</tissue>
    </source>
</reference>
<dbReference type="Proteomes" id="UP000886595">
    <property type="component" value="Unassembled WGS sequence"/>
</dbReference>
<accession>A0A8X7SGE8</accession>